<accession>E3MEM4</accession>
<proteinExistence type="predicted"/>
<dbReference type="InParanoid" id="E3MEM4"/>
<protein>
    <submittedName>
        <fullName evidence="1">Uncharacterized protein</fullName>
    </submittedName>
</protein>
<evidence type="ECO:0000313" key="1">
    <source>
        <dbReference type="EMBL" id="EFP00528.1"/>
    </source>
</evidence>
<dbReference type="AlphaFoldDB" id="E3MEM4"/>
<name>E3MEM4_CAERE</name>
<dbReference type="EMBL" id="DS268439">
    <property type="protein sequence ID" value="EFP00528.1"/>
    <property type="molecule type" value="Genomic_DNA"/>
</dbReference>
<dbReference type="Proteomes" id="UP000008281">
    <property type="component" value="Unassembled WGS sequence"/>
</dbReference>
<reference evidence="1" key="1">
    <citation type="submission" date="2007-07" db="EMBL/GenBank/DDBJ databases">
        <title>PCAP assembly of the Caenorhabditis remanei genome.</title>
        <authorList>
            <consortium name="The Caenorhabditis remanei Sequencing Consortium"/>
            <person name="Wilson R.K."/>
        </authorList>
    </citation>
    <scope>NUCLEOTIDE SEQUENCE [LARGE SCALE GENOMIC DNA]</scope>
    <source>
        <strain evidence="1">PB4641</strain>
    </source>
</reference>
<evidence type="ECO:0000313" key="2">
    <source>
        <dbReference type="Proteomes" id="UP000008281"/>
    </source>
</evidence>
<keyword evidence="2" id="KW-1185">Reference proteome</keyword>
<gene>
    <name evidence="1" type="ORF">CRE_21817</name>
</gene>
<organism evidence="2">
    <name type="scientific">Caenorhabditis remanei</name>
    <name type="common">Caenorhabditis vulgaris</name>
    <dbReference type="NCBI Taxonomy" id="31234"/>
    <lineage>
        <taxon>Eukaryota</taxon>
        <taxon>Metazoa</taxon>
        <taxon>Ecdysozoa</taxon>
        <taxon>Nematoda</taxon>
        <taxon>Chromadorea</taxon>
        <taxon>Rhabditida</taxon>
        <taxon>Rhabditina</taxon>
        <taxon>Rhabditomorpha</taxon>
        <taxon>Rhabditoidea</taxon>
        <taxon>Rhabditidae</taxon>
        <taxon>Peloderinae</taxon>
        <taxon>Caenorhabditis</taxon>
    </lineage>
</organism>
<sequence length="203" mass="22761">MSKTYFLNLGPTTTSAQSIAEAVMGEGVFKRINEANYETAIIEGRTKMAKKTGIQANAMVRSDSLKVPEVECGRDYLKEGLNLMKEVDEEREKNKELKDPRKFLERCEEKAGDTFLSCFVPWKTEVNCKFKECENGKKNILCVCGPKKCKLDSQGFCDKNVRSEESGEKDSEKNDDESDGSASLYTFGVIVNLALFYLVSSIL</sequence>
<dbReference type="HOGENOM" id="CLU_116893_0_0_1"/>